<feature type="coiled-coil region" evidence="1">
    <location>
        <begin position="115"/>
        <end position="202"/>
    </location>
</feature>
<feature type="region of interest" description="Disordered" evidence="2">
    <location>
        <begin position="350"/>
        <end position="385"/>
    </location>
</feature>
<protein>
    <submittedName>
        <fullName evidence="3">Uncharacterized protein</fullName>
    </submittedName>
</protein>
<reference evidence="3 4" key="1">
    <citation type="submission" date="2014-06" db="EMBL/GenBank/DDBJ databases">
        <authorList>
            <person name="Swart Estienne"/>
        </authorList>
    </citation>
    <scope>NUCLEOTIDE SEQUENCE [LARGE SCALE GENOMIC DNA]</scope>
    <source>
        <strain evidence="3 4">130c</strain>
    </source>
</reference>
<name>A0A078AA85_STYLE</name>
<dbReference type="EMBL" id="CCKQ01007751">
    <property type="protein sequence ID" value="CDW79170.1"/>
    <property type="molecule type" value="Genomic_DNA"/>
</dbReference>
<evidence type="ECO:0000256" key="1">
    <source>
        <dbReference type="SAM" id="Coils"/>
    </source>
</evidence>
<evidence type="ECO:0000313" key="3">
    <source>
        <dbReference type="EMBL" id="CDW79170.1"/>
    </source>
</evidence>
<keyword evidence="1" id="KW-0175">Coiled coil</keyword>
<sequence length="401" mass="47063">MWTKYGKEKAQIHITKTRDREIIHMIRIKKNLQKDQIRQFCHLGDKKVIFNLKDRIFSLSGPINESKQSNQCSKRAQGSICKICDRKFILYSNYSHHSTRIEQQDELIDYHYSQVTELNEEYAQKSEKLQGLKDKLTKNHNNYIQFERAIQAQLDEIELQEDKYQDDISDMKLKLKLKSQDLELKNEEITNLKSLMKELEIGIEKERHMLEHKTDQIVKVKESIYNQRIKNAVSRSQAMPLKNETKRSMLISNYQPVDDVIEEFEVVDNEFENQEHSDDNIYEQNNILFDRVFMIKDTQQQQIQYGMGSNQQSGLQNYTQYNPLSTYEDINQQTVMGSLIDNKIEGTSIVGFGSRPRDKSSLKNTSMSSPKTNHSKRGQMKNFQQPQQSCCKPGCLIVQII</sequence>
<dbReference type="AlphaFoldDB" id="A0A078AA85"/>
<organism evidence="3 4">
    <name type="scientific">Stylonychia lemnae</name>
    <name type="common">Ciliate</name>
    <dbReference type="NCBI Taxonomy" id="5949"/>
    <lineage>
        <taxon>Eukaryota</taxon>
        <taxon>Sar</taxon>
        <taxon>Alveolata</taxon>
        <taxon>Ciliophora</taxon>
        <taxon>Intramacronucleata</taxon>
        <taxon>Spirotrichea</taxon>
        <taxon>Stichotrichia</taxon>
        <taxon>Sporadotrichida</taxon>
        <taxon>Oxytrichidae</taxon>
        <taxon>Stylonychinae</taxon>
        <taxon>Stylonychia</taxon>
    </lineage>
</organism>
<gene>
    <name evidence="3" type="primary">Contig18809.g19950</name>
    <name evidence="3" type="ORF">STYLEM_8156</name>
</gene>
<proteinExistence type="predicted"/>
<dbReference type="InParanoid" id="A0A078AA85"/>
<keyword evidence="4" id="KW-1185">Reference proteome</keyword>
<accession>A0A078AA85</accession>
<feature type="compositionally biased region" description="Polar residues" evidence="2">
    <location>
        <begin position="362"/>
        <end position="372"/>
    </location>
</feature>
<dbReference type="Proteomes" id="UP000039865">
    <property type="component" value="Unassembled WGS sequence"/>
</dbReference>
<evidence type="ECO:0000313" key="4">
    <source>
        <dbReference type="Proteomes" id="UP000039865"/>
    </source>
</evidence>
<evidence type="ECO:0000256" key="2">
    <source>
        <dbReference type="SAM" id="MobiDB-lite"/>
    </source>
</evidence>